<keyword evidence="6" id="KW-1185">Reference proteome</keyword>
<dbReference type="Bgee" id="ENSACAG00000029515">
    <property type="expression patterns" value="Expressed in skeletal muscle tissue and 3 other cell types or tissues"/>
</dbReference>
<name>A0A803T168_ANOCA</name>
<keyword evidence="2" id="KW-0853">WD repeat</keyword>
<reference evidence="5" key="3">
    <citation type="submission" date="2025-09" db="UniProtKB">
        <authorList>
            <consortium name="Ensembl"/>
        </authorList>
    </citation>
    <scope>IDENTIFICATION</scope>
</reference>
<dbReference type="InterPro" id="IPR028041">
    <property type="entry name" value="WDCP"/>
</dbReference>
<gene>
    <name evidence="5" type="primary">wdcp</name>
</gene>
<dbReference type="PANTHER" id="PTHR14897:SF4">
    <property type="entry name" value="WD REPEAT AND COILED-COIL-CONTAINING PROTEIN"/>
    <property type="match status" value="1"/>
</dbReference>
<dbReference type="Ensembl" id="ENSACAT00000055086.1">
    <property type="protein sequence ID" value="ENSACAP00000028958.1"/>
    <property type="gene ID" value="ENSACAG00000029515.2"/>
</dbReference>
<sequence>MELGKAKLLRSGLNALYQAIHPMHGIAWTDGKQVALTALHYHNKELKFGESTVIGQFEHVHGLYWSPHHSANTPALLAVQHKKHVSVWQLSHSATEKNKLMVSQTCEVGEPFQLLPQGCVWHPKRDILSVLTKRDASVLYAVRSDNSRVKADIKSSGLIHCACWTKDGNRLVVAISTALHSYIWDNARKTLSACSFCPIFDVGSYICAIEATVDFQIAVATELPLDKICGLNAGITFELPVGTETGSVTSQSTLVLGDEEYSMDLRRKSIDSDKSATIESVASSSSGPVDLMHILANHRRSDPSPLITLRRKDYPSGTGQDSSHLILVTFEGKVTTTRKVSIPGILVPDIIAFDLKAQTVAIASNTCNIVLVYSVTSFCMPNIQQIQLEKSERPKGLTFLTDNLLLILIGKQKFTDPALIPSSNSDRYIIRLMIKELSFEEESSAKSNVPQSLPFSVESSVNLSGKRKYFDNLAAENHVVGRELLIPGSTIIQSSSGRRRMLEELKSPSYEQSSSSSMSDFDERRALADPTIALETLDTEPVNRSVALFGLGTSARFSHRCVSPKAIQETLNSPKNNILASEKGACQISRNLERLCGNFNDLQLRLLEITEFSKNGNKLSVAYPSSQEPPFVHITYQKLYSNGSIIEETKTVLLCDGKIHLSLVQQLFDLPVVEMKYGKFPLLLTLFLRLQGLFAEQDIFGNISYTVISKHFTCIYSSVT</sequence>
<dbReference type="GeneTree" id="ENSGT00390000001660"/>
<keyword evidence="3" id="KW-0677">Repeat</keyword>
<reference evidence="5" key="2">
    <citation type="submission" date="2025-08" db="UniProtKB">
        <authorList>
            <consortium name="Ensembl"/>
        </authorList>
    </citation>
    <scope>IDENTIFICATION</scope>
</reference>
<evidence type="ECO:0000256" key="1">
    <source>
        <dbReference type="ARBA" id="ARBA00015683"/>
    </source>
</evidence>
<protein>
    <recommendedName>
        <fullName evidence="1">WD repeat and coiled-coil-containing protein</fullName>
    </recommendedName>
</protein>
<evidence type="ECO:0000313" key="6">
    <source>
        <dbReference type="Proteomes" id="UP000001646"/>
    </source>
</evidence>
<keyword evidence="4" id="KW-0175">Coiled coil</keyword>
<proteinExistence type="predicted"/>
<evidence type="ECO:0000256" key="3">
    <source>
        <dbReference type="ARBA" id="ARBA00022737"/>
    </source>
</evidence>
<evidence type="ECO:0000256" key="2">
    <source>
        <dbReference type="ARBA" id="ARBA00022574"/>
    </source>
</evidence>
<dbReference type="SUPFAM" id="SSF101908">
    <property type="entry name" value="Putative isomerase YbhE"/>
    <property type="match status" value="1"/>
</dbReference>
<dbReference type="Proteomes" id="UP000001646">
    <property type="component" value="Chromosome 1"/>
</dbReference>
<evidence type="ECO:0000313" key="5">
    <source>
        <dbReference type="Ensembl" id="ENSACAP00000028958.1"/>
    </source>
</evidence>
<evidence type="ECO:0000256" key="4">
    <source>
        <dbReference type="ARBA" id="ARBA00023054"/>
    </source>
</evidence>
<dbReference type="Pfam" id="PF15390">
    <property type="entry name" value="WDCP"/>
    <property type="match status" value="1"/>
</dbReference>
<dbReference type="AlphaFoldDB" id="A0A803T168"/>
<organism evidence="5 6">
    <name type="scientific">Anolis carolinensis</name>
    <name type="common">Green anole</name>
    <name type="synonym">American chameleon</name>
    <dbReference type="NCBI Taxonomy" id="28377"/>
    <lineage>
        <taxon>Eukaryota</taxon>
        <taxon>Metazoa</taxon>
        <taxon>Chordata</taxon>
        <taxon>Craniata</taxon>
        <taxon>Vertebrata</taxon>
        <taxon>Euteleostomi</taxon>
        <taxon>Lepidosauria</taxon>
        <taxon>Squamata</taxon>
        <taxon>Bifurcata</taxon>
        <taxon>Unidentata</taxon>
        <taxon>Episquamata</taxon>
        <taxon>Toxicofera</taxon>
        <taxon>Iguania</taxon>
        <taxon>Dactyloidae</taxon>
        <taxon>Anolis</taxon>
    </lineage>
</organism>
<reference evidence="5 6" key="1">
    <citation type="submission" date="2009-12" db="EMBL/GenBank/DDBJ databases">
        <title>The Genome Sequence of Anolis carolinensis (Green Anole Lizard).</title>
        <authorList>
            <consortium name="The Genome Sequencing Platform"/>
            <person name="Di Palma F."/>
            <person name="Alfoldi J."/>
            <person name="Heiman D."/>
            <person name="Young S."/>
            <person name="Grabherr M."/>
            <person name="Johnson J."/>
            <person name="Lander E.S."/>
            <person name="Lindblad-Toh K."/>
        </authorList>
    </citation>
    <scope>NUCLEOTIDE SEQUENCE [LARGE SCALE GENOMIC DNA]</scope>
    <source>
        <strain evidence="5 6">JBL SC #1</strain>
    </source>
</reference>
<dbReference type="PANTHER" id="PTHR14897">
    <property type="entry name" value="WD REPEAT AND COILED-COIL-CONTAINING PROTEIN"/>
    <property type="match status" value="1"/>
</dbReference>
<accession>A0A803T168</accession>